<comment type="pathway">
    <text evidence="1">Protein modification; protein lipoylation via exogenous pathway; protein N(6)-(lipoyl)lysine from lipoate: step 2/2.</text>
</comment>
<dbReference type="PROSITE" id="PS51733">
    <property type="entry name" value="BPL_LPL_CATALYTIC"/>
    <property type="match status" value="1"/>
</dbReference>
<name>A0A2J6WEG6_9BACT</name>
<comment type="caution">
    <text evidence="3">The sequence shown here is derived from an EMBL/GenBank/DDBJ whole genome shotgun (WGS) entry which is preliminary data.</text>
</comment>
<evidence type="ECO:0000313" key="4">
    <source>
        <dbReference type="Proteomes" id="UP000237040"/>
    </source>
</evidence>
<dbReference type="Proteomes" id="UP000237040">
    <property type="component" value="Unassembled WGS sequence"/>
</dbReference>
<dbReference type="GO" id="GO:0009249">
    <property type="term" value="P:protein lipoylation"/>
    <property type="evidence" value="ECO:0007669"/>
    <property type="project" value="InterPro"/>
</dbReference>
<reference evidence="3 4" key="1">
    <citation type="submission" date="2018-01" db="EMBL/GenBank/DDBJ databases">
        <title>Metagenomic assembled genomes from two thermal pools in the Uzon Caldera, Kamchatka, Russia.</title>
        <authorList>
            <person name="Wilkins L."/>
            <person name="Ettinger C."/>
        </authorList>
    </citation>
    <scope>NUCLEOTIDE SEQUENCE [LARGE SCALE GENOMIC DNA]</scope>
    <source>
        <strain evidence="3">ZAV-07</strain>
    </source>
</reference>
<dbReference type="CDD" id="cd16443">
    <property type="entry name" value="LplA"/>
    <property type="match status" value="1"/>
</dbReference>
<sequence length="250" mass="28507">MDQRYLILEKLLLKALKMGFSVINKVEIIESNTKDPLINLKEEKELFESSLNGKIILRFWVNAPSVIIGKFQKEEYEVNLPLAKSLNIQILRRLSGGGAVYHDEGVLNITIVKEKELKLFSSYIIDETRYLTSLISEVIEKETHESTIINERNGIFVKGKKVAGSSVAVSKNFLYHISVLVNADLNILNKILQGRPYEANEKRFVKSIKSEVTNLKELNPSISIESFKNHVKEHLAKNLHLKIQQITSSF</sequence>
<dbReference type="InterPro" id="IPR004562">
    <property type="entry name" value="LipoylTrfase_LipoateP_Ligase"/>
</dbReference>
<dbReference type="Gene3D" id="3.30.930.10">
    <property type="entry name" value="Bira Bifunctional Protein, Domain 2"/>
    <property type="match status" value="1"/>
</dbReference>
<dbReference type="PANTHER" id="PTHR12561">
    <property type="entry name" value="LIPOATE-PROTEIN LIGASE"/>
    <property type="match status" value="1"/>
</dbReference>
<dbReference type="UniPathway" id="UPA00537">
    <property type="reaction ID" value="UER00595"/>
</dbReference>
<evidence type="ECO:0000313" key="3">
    <source>
        <dbReference type="EMBL" id="PMP67512.1"/>
    </source>
</evidence>
<dbReference type="InterPro" id="IPR004143">
    <property type="entry name" value="BPL_LPL_catalytic"/>
</dbReference>
<accession>A0A2J6WEG6</accession>
<dbReference type="GO" id="GO:0005737">
    <property type="term" value="C:cytoplasm"/>
    <property type="evidence" value="ECO:0007669"/>
    <property type="project" value="TreeGrafter"/>
</dbReference>
<dbReference type="AlphaFoldDB" id="A0A2J6WEG6"/>
<dbReference type="InterPro" id="IPR045864">
    <property type="entry name" value="aa-tRNA-synth_II/BPL/LPL"/>
</dbReference>
<organism evidence="3 4">
    <name type="scientific">Caldisericum exile</name>
    <dbReference type="NCBI Taxonomy" id="693075"/>
    <lineage>
        <taxon>Bacteria</taxon>
        <taxon>Pseudomonadati</taxon>
        <taxon>Caldisericota/Cryosericota group</taxon>
        <taxon>Caldisericota</taxon>
        <taxon>Caldisericia</taxon>
        <taxon>Caldisericales</taxon>
        <taxon>Caldisericaceae</taxon>
        <taxon>Caldisericum</taxon>
    </lineage>
</organism>
<gene>
    <name evidence="3" type="ORF">C0189_02930</name>
</gene>
<dbReference type="GO" id="GO:0017118">
    <property type="term" value="F:lipoyltransferase activity"/>
    <property type="evidence" value="ECO:0007669"/>
    <property type="project" value="TreeGrafter"/>
</dbReference>
<feature type="domain" description="BPL/LPL catalytic" evidence="2">
    <location>
        <begin position="51"/>
        <end position="243"/>
    </location>
</feature>
<evidence type="ECO:0000259" key="2">
    <source>
        <dbReference type="PROSITE" id="PS51733"/>
    </source>
</evidence>
<protein>
    <recommendedName>
        <fullName evidence="2">BPL/LPL catalytic domain-containing protein</fullName>
    </recommendedName>
</protein>
<dbReference type="Pfam" id="PF21948">
    <property type="entry name" value="LplA-B_cat"/>
    <property type="match status" value="1"/>
</dbReference>
<dbReference type="SUPFAM" id="SSF55681">
    <property type="entry name" value="Class II aaRS and biotin synthetases"/>
    <property type="match status" value="1"/>
</dbReference>
<dbReference type="PANTHER" id="PTHR12561:SF3">
    <property type="entry name" value="LIPOYLTRANSFERASE 1, MITOCHONDRIAL"/>
    <property type="match status" value="1"/>
</dbReference>
<evidence type="ECO:0000256" key="1">
    <source>
        <dbReference type="ARBA" id="ARBA00005085"/>
    </source>
</evidence>
<dbReference type="EMBL" id="PNIL01000043">
    <property type="protein sequence ID" value="PMP67512.1"/>
    <property type="molecule type" value="Genomic_DNA"/>
</dbReference>
<proteinExistence type="predicted"/>